<dbReference type="EMBL" id="ADHJ01000013">
    <property type="protein sequence ID" value="EFU42690.1"/>
    <property type="molecule type" value="Genomic_DNA"/>
</dbReference>
<evidence type="ECO:0000313" key="2">
    <source>
        <dbReference type="Proteomes" id="UP000003094"/>
    </source>
</evidence>
<dbReference type="RefSeq" id="WP_006208391.1">
    <property type="nucleotide sequence ID" value="NZ_ADHJ01000013.1"/>
</dbReference>
<protein>
    <submittedName>
        <fullName evidence="1">Uncharacterized protein</fullName>
    </submittedName>
</protein>
<accession>A0A2R9SZI8</accession>
<name>A0A2R9SZI8_9BACL</name>
<comment type="caution">
    <text evidence="1">The sequence shown here is derived from an EMBL/GenBank/DDBJ whole genome shotgun (WGS) entry which is preliminary data.</text>
</comment>
<dbReference type="Proteomes" id="UP000003094">
    <property type="component" value="Unassembled WGS sequence"/>
</dbReference>
<proteinExistence type="predicted"/>
<evidence type="ECO:0000313" key="1">
    <source>
        <dbReference type="EMBL" id="EFU42690.1"/>
    </source>
</evidence>
<dbReference type="KEGG" id="pvo:PVOR_07545"/>
<reference evidence="1 2" key="1">
    <citation type="journal article" date="2010" name="BMC Genomics">
        <title>Genome sequence of the pattern forming Paenibacillus vortex bacterium reveals potential for thriving in complex environments.</title>
        <authorList>
            <person name="Sirota-Madi A."/>
            <person name="Olender T."/>
            <person name="Helman Y."/>
            <person name="Ingham C."/>
            <person name="Brainis I."/>
            <person name="Roth D."/>
            <person name="Hagi E."/>
            <person name="Brodsky L."/>
            <person name="Leshkowitz D."/>
            <person name="Galatenko V."/>
            <person name="Nikolaev V."/>
            <person name="Mugasimangalam R.C."/>
            <person name="Bransburg-Zabary S."/>
            <person name="Gutnick D.L."/>
            <person name="Lancet D."/>
            <person name="Ben-Jacob E."/>
        </authorList>
    </citation>
    <scope>NUCLEOTIDE SEQUENCE [LARGE SCALE GENOMIC DNA]</scope>
    <source>
        <strain evidence="1 2">V453</strain>
    </source>
</reference>
<dbReference type="AlphaFoldDB" id="A0A2R9SZI8"/>
<sequence length="72" mass="8155">MKEEADEFLRKVYFTNVRKIAGGAKANHTDVEYRMQETGELLLKPNQDRQSDLVLCCGDVLHVSDEGNSEDP</sequence>
<keyword evidence="2" id="KW-1185">Reference proteome</keyword>
<organism evidence="1 2">
    <name type="scientific">Paenibacillus vortex V453</name>
    <dbReference type="NCBI Taxonomy" id="715225"/>
    <lineage>
        <taxon>Bacteria</taxon>
        <taxon>Bacillati</taxon>
        <taxon>Bacillota</taxon>
        <taxon>Bacilli</taxon>
        <taxon>Bacillales</taxon>
        <taxon>Paenibacillaceae</taxon>
        <taxon>Paenibacillus</taxon>
    </lineage>
</organism>
<gene>
    <name evidence="1" type="ORF">PVOR_07545</name>
</gene>